<organism evidence="6 7">
    <name type="scientific">Roseibium salinum</name>
    <dbReference type="NCBI Taxonomy" id="1604349"/>
    <lineage>
        <taxon>Bacteria</taxon>
        <taxon>Pseudomonadati</taxon>
        <taxon>Pseudomonadota</taxon>
        <taxon>Alphaproteobacteria</taxon>
        <taxon>Hyphomicrobiales</taxon>
        <taxon>Stappiaceae</taxon>
        <taxon>Roseibium</taxon>
    </lineage>
</organism>
<dbReference type="PROSITE" id="PS50110">
    <property type="entry name" value="RESPONSE_REGULATORY"/>
    <property type="match status" value="1"/>
</dbReference>
<keyword evidence="7" id="KW-1185">Reference proteome</keyword>
<feature type="domain" description="Response regulatory" evidence="4">
    <location>
        <begin position="5"/>
        <end position="118"/>
    </location>
</feature>
<dbReference type="SUPFAM" id="SSF52172">
    <property type="entry name" value="CheY-like"/>
    <property type="match status" value="1"/>
</dbReference>
<feature type="domain" description="OmpR/PhoB-type" evidence="5">
    <location>
        <begin position="134"/>
        <end position="232"/>
    </location>
</feature>
<evidence type="ECO:0000259" key="5">
    <source>
        <dbReference type="PROSITE" id="PS51755"/>
    </source>
</evidence>
<dbReference type="RefSeq" id="WP_265961873.1">
    <property type="nucleotide sequence ID" value="NZ_JAPEVI010000003.1"/>
</dbReference>
<feature type="DNA-binding region" description="OmpR/PhoB-type" evidence="3">
    <location>
        <begin position="134"/>
        <end position="232"/>
    </location>
</feature>
<dbReference type="InterPro" id="IPR016032">
    <property type="entry name" value="Sig_transdc_resp-reg_C-effctor"/>
</dbReference>
<dbReference type="Pfam" id="PF00486">
    <property type="entry name" value="Trans_reg_C"/>
    <property type="match status" value="1"/>
</dbReference>
<dbReference type="InterPro" id="IPR039420">
    <property type="entry name" value="WalR-like"/>
</dbReference>
<dbReference type="InterPro" id="IPR011006">
    <property type="entry name" value="CheY-like_superfamily"/>
</dbReference>
<dbReference type="InterPro" id="IPR001789">
    <property type="entry name" value="Sig_transdc_resp-reg_receiver"/>
</dbReference>
<dbReference type="Gene3D" id="6.10.250.690">
    <property type="match status" value="1"/>
</dbReference>
<dbReference type="EMBL" id="JAPEVI010000003">
    <property type="protein sequence ID" value="MCX2722176.1"/>
    <property type="molecule type" value="Genomic_DNA"/>
</dbReference>
<dbReference type="Gene3D" id="3.40.50.2300">
    <property type="match status" value="1"/>
</dbReference>
<dbReference type="InterPro" id="IPR036388">
    <property type="entry name" value="WH-like_DNA-bd_sf"/>
</dbReference>
<gene>
    <name evidence="6" type="ORF">ON753_07115</name>
</gene>
<dbReference type="Pfam" id="PF00072">
    <property type="entry name" value="Response_reg"/>
    <property type="match status" value="1"/>
</dbReference>
<reference evidence="6 7" key="1">
    <citation type="journal article" date="2016" name="Int. J. Syst. Evol. Microbiol.">
        <title>Labrenzia salina sp. nov., isolated from the rhizosphere of the halophyte Arthrocnemum macrostachyum.</title>
        <authorList>
            <person name="Camacho M."/>
            <person name="Redondo-Gomez S."/>
            <person name="Rodriguez-Llorente I."/>
            <person name="Rohde M."/>
            <person name="Sproer C."/>
            <person name="Schumann P."/>
            <person name="Klenk H.P."/>
            <person name="Montero-Calasanz M.D.C."/>
        </authorList>
    </citation>
    <scope>NUCLEOTIDE SEQUENCE [LARGE SCALE GENOMIC DNA]</scope>
    <source>
        <strain evidence="6 7">DSM 29163</strain>
    </source>
</reference>
<keyword evidence="1 3" id="KW-0238">DNA-binding</keyword>
<dbReference type="PANTHER" id="PTHR48111:SF59">
    <property type="entry name" value="TRANSCRIPTIONAL REGULATORY PROTEIN BAER"/>
    <property type="match status" value="1"/>
</dbReference>
<dbReference type="SMART" id="SM00448">
    <property type="entry name" value="REC"/>
    <property type="match status" value="1"/>
</dbReference>
<dbReference type="CDD" id="cd00383">
    <property type="entry name" value="trans_reg_C"/>
    <property type="match status" value="1"/>
</dbReference>
<protein>
    <submittedName>
        <fullName evidence="6">Response regulator transcription factor</fullName>
    </submittedName>
</protein>
<evidence type="ECO:0000313" key="7">
    <source>
        <dbReference type="Proteomes" id="UP001300261"/>
    </source>
</evidence>
<comment type="caution">
    <text evidence="6">The sequence shown here is derived from an EMBL/GenBank/DDBJ whole genome shotgun (WGS) entry which is preliminary data.</text>
</comment>
<evidence type="ECO:0000259" key="4">
    <source>
        <dbReference type="PROSITE" id="PS50110"/>
    </source>
</evidence>
<sequence>MQSKTILVVDDDPHIREVICFALQKASYAYEIAVNGKEAVDKAALFDPALIVLDIGLPEMDGLEVCRHLRKTSDVPILFLSARDDEIDRIVGLELGADDYVTKPFSPRELIARVGAILKRFGVSQPPGAGAREQAGLSHGVLTLEKDQRLVSAGEVAVALTAIEFDILATLLARPKIVFTREKILDRAYKDNIHVSDRTIDSHIRNIRAKLAAAGCGDAIETVHGVGFRLGPCRGDGGS</sequence>
<dbReference type="PANTHER" id="PTHR48111">
    <property type="entry name" value="REGULATOR OF RPOS"/>
    <property type="match status" value="1"/>
</dbReference>
<proteinExistence type="predicted"/>
<dbReference type="Gene3D" id="1.10.10.10">
    <property type="entry name" value="Winged helix-like DNA-binding domain superfamily/Winged helix DNA-binding domain"/>
    <property type="match status" value="1"/>
</dbReference>
<dbReference type="SUPFAM" id="SSF46894">
    <property type="entry name" value="C-terminal effector domain of the bipartite response regulators"/>
    <property type="match status" value="1"/>
</dbReference>
<evidence type="ECO:0000256" key="1">
    <source>
        <dbReference type="ARBA" id="ARBA00023125"/>
    </source>
</evidence>
<evidence type="ECO:0000256" key="3">
    <source>
        <dbReference type="PROSITE-ProRule" id="PRU01091"/>
    </source>
</evidence>
<dbReference type="PROSITE" id="PS51755">
    <property type="entry name" value="OMPR_PHOB"/>
    <property type="match status" value="1"/>
</dbReference>
<dbReference type="InterPro" id="IPR001867">
    <property type="entry name" value="OmpR/PhoB-type_DNA-bd"/>
</dbReference>
<keyword evidence="2" id="KW-0597">Phosphoprotein</keyword>
<evidence type="ECO:0000313" key="6">
    <source>
        <dbReference type="EMBL" id="MCX2722176.1"/>
    </source>
</evidence>
<dbReference type="Proteomes" id="UP001300261">
    <property type="component" value="Unassembled WGS sequence"/>
</dbReference>
<name>A0ABT3QZA5_9HYPH</name>
<evidence type="ECO:0000256" key="2">
    <source>
        <dbReference type="PROSITE-ProRule" id="PRU00169"/>
    </source>
</evidence>
<feature type="modified residue" description="4-aspartylphosphate" evidence="2">
    <location>
        <position position="54"/>
    </location>
</feature>
<dbReference type="SMART" id="SM00862">
    <property type="entry name" value="Trans_reg_C"/>
    <property type="match status" value="1"/>
</dbReference>
<accession>A0ABT3QZA5</accession>